<proteinExistence type="evidence at transcript level"/>
<evidence type="ECO:0000256" key="1">
    <source>
        <dbReference type="ARBA" id="ARBA00005964"/>
    </source>
</evidence>
<keyword evidence="3 6" id="KW-0378">Hydrolase</keyword>
<evidence type="ECO:0000256" key="5">
    <source>
        <dbReference type="ARBA" id="ARBA00023180"/>
    </source>
</evidence>
<reference evidence="8" key="1">
    <citation type="submission" date="2016-08" db="EMBL/GenBank/DDBJ databases">
        <title>Transcriptome of the diamond-back moth (Plutella xylostella).</title>
        <authorList>
            <person name="He P."/>
        </authorList>
    </citation>
    <scope>NUCLEOTIDE SEQUENCE</scope>
    <source>
        <strain evidence="8">Lab strain</strain>
        <tissue evidence="8">Multi</tissue>
    </source>
</reference>
<evidence type="ECO:0000256" key="4">
    <source>
        <dbReference type="ARBA" id="ARBA00023157"/>
    </source>
</evidence>
<dbReference type="AlphaFoldDB" id="A0A1L8D6V8"/>
<dbReference type="Pfam" id="PF00135">
    <property type="entry name" value="COesterase"/>
    <property type="match status" value="1"/>
</dbReference>
<keyword evidence="4" id="KW-1015">Disulfide bond</keyword>
<name>A0A1L8D6V8_PLUXY</name>
<accession>A0A1L8D6V8</accession>
<organism evidence="8">
    <name type="scientific">Plutella xylostella</name>
    <name type="common">Diamondback moth</name>
    <name type="synonym">Plutella maculipennis</name>
    <dbReference type="NCBI Taxonomy" id="51655"/>
    <lineage>
        <taxon>Eukaryota</taxon>
        <taxon>Metazoa</taxon>
        <taxon>Ecdysozoa</taxon>
        <taxon>Arthropoda</taxon>
        <taxon>Hexapoda</taxon>
        <taxon>Insecta</taxon>
        <taxon>Pterygota</taxon>
        <taxon>Neoptera</taxon>
        <taxon>Endopterygota</taxon>
        <taxon>Lepidoptera</taxon>
        <taxon>Glossata</taxon>
        <taxon>Ditrysia</taxon>
        <taxon>Yponomeutoidea</taxon>
        <taxon>Plutellidae</taxon>
        <taxon>Plutella</taxon>
    </lineage>
</organism>
<protein>
    <recommendedName>
        <fullName evidence="6">Carboxylic ester hydrolase</fullName>
        <ecNumber evidence="6">3.1.1.-</ecNumber>
    </recommendedName>
</protein>
<dbReference type="EMBL" id="GEYN01000059">
    <property type="protein sequence ID" value="JAV02070.1"/>
    <property type="molecule type" value="mRNA"/>
</dbReference>
<evidence type="ECO:0000256" key="2">
    <source>
        <dbReference type="ARBA" id="ARBA00022487"/>
    </source>
</evidence>
<dbReference type="PROSITE" id="PS00122">
    <property type="entry name" value="CARBOXYLESTERASE_B_1"/>
    <property type="match status" value="1"/>
</dbReference>
<sequence length="572" mass="63032">MAAVKWFASVILFIAGCSASDYSSREFKITCDNGLAVKTNSGLVCGEIRQYKNTTYGSFRGVPYAKPPLGELRYQEPKKAKSWDDYLDASSEGSICAQSITIYGPLMEPKGISEDCLNVNIYVPLAGGEIPRKKRLPILVYVHGGGFTVGSGDSDIHGPEYFLTRDVVVVTFNYRLGALGFLSLNTSSVPGNNGLRDQLFLLRWVQKNGKRFGGDINDVTIFGQSAGAACVHLLTLSPLTQDRSLFQKAILMSGSAVRSFYNYEPEFAATVATSFLTVMGINATDPEVIYQQLLAADTNQYIEASRLLQEQTGLPPFGPIVESIHKGVTRVIDMDPEQLIEAGRGQEIPLLISFTELECGSLKARINETDLPGKLDANSDLALPSVLQTAPNKDELAVVMKQRYFAGANATLNEFVNFCSDSLFKYPAIYTAQRRAELGGAESFLYQFAYRGENRILETLGFDIEAAGHIEDLTTVFKPNSNVSFPEEVVERSFDRVMQDWTVDILVNFMKNSAPATSTVSWPPLSRFLFRYENVVTDSYSLLSLQSDAPTNEMVQFYTDLFNNATTSNPTA</sequence>
<keyword evidence="6" id="KW-0732">Signal</keyword>
<feature type="domain" description="Carboxylesterase type B" evidence="7">
    <location>
        <begin position="36"/>
        <end position="525"/>
    </location>
</feature>
<dbReference type="PROSITE" id="PS51257">
    <property type="entry name" value="PROKAR_LIPOPROTEIN"/>
    <property type="match status" value="1"/>
</dbReference>
<dbReference type="InterPro" id="IPR019826">
    <property type="entry name" value="Carboxylesterase_B_AS"/>
</dbReference>
<dbReference type="SUPFAM" id="SSF53474">
    <property type="entry name" value="alpha/beta-Hydrolases"/>
    <property type="match status" value="1"/>
</dbReference>
<dbReference type="GO" id="GO:0052689">
    <property type="term" value="F:carboxylic ester hydrolase activity"/>
    <property type="evidence" value="ECO:0007669"/>
    <property type="project" value="UniProtKB-KW"/>
</dbReference>
<dbReference type="InterPro" id="IPR002018">
    <property type="entry name" value="CarbesteraseB"/>
</dbReference>
<dbReference type="PANTHER" id="PTHR11559">
    <property type="entry name" value="CARBOXYLESTERASE"/>
    <property type="match status" value="1"/>
</dbReference>
<evidence type="ECO:0000259" key="7">
    <source>
        <dbReference type="Pfam" id="PF00135"/>
    </source>
</evidence>
<keyword evidence="2" id="KW-0719">Serine esterase</keyword>
<dbReference type="Gene3D" id="3.40.50.1820">
    <property type="entry name" value="alpha/beta hydrolase"/>
    <property type="match status" value="1"/>
</dbReference>
<keyword evidence="5" id="KW-0325">Glycoprotein</keyword>
<comment type="similarity">
    <text evidence="1 6">Belongs to the type-B carboxylesterase/lipase family.</text>
</comment>
<evidence type="ECO:0000256" key="3">
    <source>
        <dbReference type="ARBA" id="ARBA00022801"/>
    </source>
</evidence>
<feature type="chain" id="PRO_5009734647" description="Carboxylic ester hydrolase" evidence="6">
    <location>
        <begin position="20"/>
        <end position="572"/>
    </location>
</feature>
<feature type="signal peptide" evidence="6">
    <location>
        <begin position="1"/>
        <end position="19"/>
    </location>
</feature>
<dbReference type="EC" id="3.1.1.-" evidence="6"/>
<dbReference type="InterPro" id="IPR050309">
    <property type="entry name" value="Type-B_Carboxylest/Lipase"/>
</dbReference>
<dbReference type="InterPro" id="IPR029058">
    <property type="entry name" value="AB_hydrolase_fold"/>
</dbReference>
<evidence type="ECO:0000313" key="8">
    <source>
        <dbReference type="EMBL" id="JAV02070.1"/>
    </source>
</evidence>
<evidence type="ECO:0000256" key="6">
    <source>
        <dbReference type="RuleBase" id="RU361235"/>
    </source>
</evidence>